<reference evidence="1 2" key="1">
    <citation type="submission" date="2024-01" db="EMBL/GenBank/DDBJ databases">
        <authorList>
            <person name="Waweru B."/>
        </authorList>
    </citation>
    <scope>NUCLEOTIDE SEQUENCE [LARGE SCALE GENOMIC DNA]</scope>
</reference>
<evidence type="ECO:0000313" key="2">
    <source>
        <dbReference type="Proteomes" id="UP001314170"/>
    </source>
</evidence>
<keyword evidence="2" id="KW-1185">Reference proteome</keyword>
<dbReference type="AlphaFoldDB" id="A0AAV1RFE8"/>
<organism evidence="1 2">
    <name type="scientific">Dovyalis caffra</name>
    <dbReference type="NCBI Taxonomy" id="77055"/>
    <lineage>
        <taxon>Eukaryota</taxon>
        <taxon>Viridiplantae</taxon>
        <taxon>Streptophyta</taxon>
        <taxon>Embryophyta</taxon>
        <taxon>Tracheophyta</taxon>
        <taxon>Spermatophyta</taxon>
        <taxon>Magnoliopsida</taxon>
        <taxon>eudicotyledons</taxon>
        <taxon>Gunneridae</taxon>
        <taxon>Pentapetalae</taxon>
        <taxon>rosids</taxon>
        <taxon>fabids</taxon>
        <taxon>Malpighiales</taxon>
        <taxon>Salicaceae</taxon>
        <taxon>Flacourtieae</taxon>
        <taxon>Dovyalis</taxon>
    </lineage>
</organism>
<name>A0AAV1RFE8_9ROSI</name>
<protein>
    <submittedName>
        <fullName evidence="1">Uncharacterized protein</fullName>
    </submittedName>
</protein>
<proteinExistence type="predicted"/>
<sequence>MVIRRSHCNCRQLGIDQKASSPQGNYLDQRKSLFGSSTDSELLGWLKRVALDPCTPEVLVRKLRNQTLTIRKVLSLSSAEFPQQRKRKFQLFPGSGKFTTTLEFASERLNDQNAKQLAIVHSSSTSLVDSTECASAKKFLNSCSSYSILTSDDNFQKKVQLCFNFDNKNEGAHFNPSNNNISFQGNMDESIDASHSDSKSLVIEDASSISMDSNELLPLIKGSPVIRRVLGGGAMMAEKGNAQKLKSLLGFVKAQLQKETDKYQKRME</sequence>
<dbReference type="EMBL" id="CAWUPB010000936">
    <property type="protein sequence ID" value="CAK7333517.1"/>
    <property type="molecule type" value="Genomic_DNA"/>
</dbReference>
<gene>
    <name evidence="1" type="ORF">DCAF_LOCUS9480</name>
</gene>
<comment type="caution">
    <text evidence="1">The sequence shown here is derived from an EMBL/GenBank/DDBJ whole genome shotgun (WGS) entry which is preliminary data.</text>
</comment>
<evidence type="ECO:0000313" key="1">
    <source>
        <dbReference type="EMBL" id="CAK7333517.1"/>
    </source>
</evidence>
<dbReference type="Proteomes" id="UP001314170">
    <property type="component" value="Unassembled WGS sequence"/>
</dbReference>
<accession>A0AAV1RFE8</accession>